<feature type="coiled-coil region" evidence="1">
    <location>
        <begin position="30"/>
        <end position="57"/>
    </location>
</feature>
<feature type="compositionally biased region" description="Basic and acidic residues" evidence="2">
    <location>
        <begin position="316"/>
        <end position="330"/>
    </location>
</feature>
<keyword evidence="4" id="KW-1185">Reference proteome</keyword>
<sequence length="386" mass="44952">MVLDNHDKEENLVKARYTEQDVREMVAKAIEDQEKEKELIKESYAKFKNKAKELEIERLAKFKYTEQDLEDRVAKMFNERVSKLKYTEEDMEKSVAKAIDHLIKKREWTQDFVDYGKYKYTEKDVKDMMELYKYTEKDLQLTVDKKVEESIKEKEEWDKEIVSKFKYTEKDMEEIVNKAIEDQVKEKEMFKENVIRTANEIASMMGVKLDNIDFGVSNVNKDRQTEVLFQEIQKANAKRKNRSGTLTSGDILGKSLDVKDHVINEKMKDTNGSLRIGRHSEEVSVSQEEIETYNKINQVCSSRLPPKIKKEVMAVDEKIGQKRGNKDELSRGMVSSDGTEDDSESDISEPKVVVKEQVNRGGKKIKKVGKMGKMGNLRKKVRKDGK</sequence>
<gene>
    <name evidence="3" type="ORF">RirG_012990</name>
</gene>
<comment type="caution">
    <text evidence="3">The sequence shown here is derived from an EMBL/GenBank/DDBJ whole genome shotgun (WGS) entry which is preliminary data.</text>
</comment>
<evidence type="ECO:0000256" key="1">
    <source>
        <dbReference type="SAM" id="Coils"/>
    </source>
</evidence>
<evidence type="ECO:0000313" key="4">
    <source>
        <dbReference type="Proteomes" id="UP000022910"/>
    </source>
</evidence>
<keyword evidence="1" id="KW-0175">Coiled coil</keyword>
<dbReference type="OrthoDB" id="10384694at2759"/>
<dbReference type="HOGENOM" id="CLU_871959_0_0_1"/>
<proteinExistence type="predicted"/>
<evidence type="ECO:0000256" key="2">
    <source>
        <dbReference type="SAM" id="MobiDB-lite"/>
    </source>
</evidence>
<dbReference type="AlphaFoldDB" id="A0A015KGC6"/>
<protein>
    <submittedName>
        <fullName evidence="3">Uncharacterized protein</fullName>
    </submittedName>
</protein>
<dbReference type="EMBL" id="JEMT01008846">
    <property type="protein sequence ID" value="EXX78675.1"/>
    <property type="molecule type" value="Genomic_DNA"/>
</dbReference>
<organism evidence="3 4">
    <name type="scientific">Rhizophagus irregularis (strain DAOM 197198w)</name>
    <name type="common">Glomus intraradices</name>
    <dbReference type="NCBI Taxonomy" id="1432141"/>
    <lineage>
        <taxon>Eukaryota</taxon>
        <taxon>Fungi</taxon>
        <taxon>Fungi incertae sedis</taxon>
        <taxon>Mucoromycota</taxon>
        <taxon>Glomeromycotina</taxon>
        <taxon>Glomeromycetes</taxon>
        <taxon>Glomerales</taxon>
        <taxon>Glomeraceae</taxon>
        <taxon>Rhizophagus</taxon>
    </lineage>
</organism>
<feature type="region of interest" description="Disordered" evidence="2">
    <location>
        <begin position="316"/>
        <end position="351"/>
    </location>
</feature>
<feature type="compositionally biased region" description="Acidic residues" evidence="2">
    <location>
        <begin position="338"/>
        <end position="347"/>
    </location>
</feature>
<evidence type="ECO:0000313" key="3">
    <source>
        <dbReference type="EMBL" id="EXX78675.1"/>
    </source>
</evidence>
<reference evidence="3 4" key="1">
    <citation type="submission" date="2014-02" db="EMBL/GenBank/DDBJ databases">
        <title>Single nucleus genome sequencing reveals high similarity among nuclei of an endomycorrhizal fungus.</title>
        <authorList>
            <person name="Lin K."/>
            <person name="Geurts R."/>
            <person name="Zhang Z."/>
            <person name="Limpens E."/>
            <person name="Saunders D.G."/>
            <person name="Mu D."/>
            <person name="Pang E."/>
            <person name="Cao H."/>
            <person name="Cha H."/>
            <person name="Lin T."/>
            <person name="Zhou Q."/>
            <person name="Shang Y."/>
            <person name="Li Y."/>
            <person name="Ivanov S."/>
            <person name="Sharma T."/>
            <person name="Velzen R.V."/>
            <person name="Ruijter N.D."/>
            <person name="Aanen D.K."/>
            <person name="Win J."/>
            <person name="Kamoun S."/>
            <person name="Bisseling T."/>
            <person name="Huang S."/>
        </authorList>
    </citation>
    <scope>NUCLEOTIDE SEQUENCE [LARGE SCALE GENOMIC DNA]</scope>
    <source>
        <strain evidence="4">DAOM197198w</strain>
    </source>
</reference>
<name>A0A015KGC6_RHIIW</name>
<accession>A0A015KGC6</accession>
<dbReference type="Proteomes" id="UP000022910">
    <property type="component" value="Unassembled WGS sequence"/>
</dbReference>